<dbReference type="InterPro" id="IPR050229">
    <property type="entry name" value="GlpE_sulfurtransferase"/>
</dbReference>
<dbReference type="InterPro" id="IPR036873">
    <property type="entry name" value="Rhodanese-like_dom_sf"/>
</dbReference>
<dbReference type="EMBL" id="CYTW01000002">
    <property type="protein sequence ID" value="CUJ99449.1"/>
    <property type="molecule type" value="Genomic_DNA"/>
</dbReference>
<feature type="domain" description="Rhodanese" evidence="2">
    <location>
        <begin position="92"/>
        <end position="195"/>
    </location>
</feature>
<dbReference type="STRING" id="1715693.PH7735_02205"/>
<dbReference type="SMART" id="SM00450">
    <property type="entry name" value="RHOD"/>
    <property type="match status" value="1"/>
</dbReference>
<keyword evidence="1" id="KW-0732">Signal</keyword>
<evidence type="ECO:0000259" key="2">
    <source>
        <dbReference type="PROSITE" id="PS50206"/>
    </source>
</evidence>
<keyword evidence="4" id="KW-1185">Reference proteome</keyword>
<gene>
    <name evidence="3" type="ORF">PH7735_02205</name>
</gene>
<dbReference type="PANTHER" id="PTHR43031:SF1">
    <property type="entry name" value="PYRIDINE NUCLEOTIDE-DISULPHIDE OXIDOREDUCTASE"/>
    <property type="match status" value="1"/>
</dbReference>
<feature type="signal peptide" evidence="1">
    <location>
        <begin position="1"/>
        <end position="19"/>
    </location>
</feature>
<organism evidence="3 4">
    <name type="scientific">Shimia thalassica</name>
    <dbReference type="NCBI Taxonomy" id="1715693"/>
    <lineage>
        <taxon>Bacteria</taxon>
        <taxon>Pseudomonadati</taxon>
        <taxon>Pseudomonadota</taxon>
        <taxon>Alphaproteobacteria</taxon>
        <taxon>Rhodobacterales</taxon>
        <taxon>Roseobacteraceae</taxon>
    </lineage>
</organism>
<dbReference type="Proteomes" id="UP000051870">
    <property type="component" value="Unassembled WGS sequence"/>
</dbReference>
<dbReference type="PANTHER" id="PTHR43031">
    <property type="entry name" value="FAD-DEPENDENT OXIDOREDUCTASE"/>
    <property type="match status" value="1"/>
</dbReference>
<dbReference type="GeneID" id="83881233"/>
<evidence type="ECO:0000313" key="3">
    <source>
        <dbReference type="EMBL" id="CUJ99449.1"/>
    </source>
</evidence>
<proteinExistence type="predicted"/>
<feature type="chain" id="PRO_5006065012" evidence="1">
    <location>
        <begin position="20"/>
        <end position="195"/>
    </location>
</feature>
<dbReference type="RefSeq" id="WP_058311395.1">
    <property type="nucleotide sequence ID" value="NZ_CYTW01000002.1"/>
</dbReference>
<dbReference type="SUPFAM" id="SSF52821">
    <property type="entry name" value="Rhodanese/Cell cycle control phosphatase"/>
    <property type="match status" value="1"/>
</dbReference>
<accession>A0A0P1I9E0</accession>
<dbReference type="CDD" id="cd00158">
    <property type="entry name" value="RHOD"/>
    <property type="match status" value="1"/>
</dbReference>
<name>A0A0P1I9E0_9RHOB</name>
<sequence length="195" mass="21323">MKRIALTFAAVLAAAPVVAEEGEVGIRPDILSVTVQTESGPIEIERIQDTENRIQGDWAKTSRNCPNFCVQPMSPAPGVTTIGELELLALLQDEDAVVVDSRVARWFDDGAIPGAVHIPYTEAADRLDELGCEIDFEGFDCANAKPVALYCNGNWCGQSPTAIRRMIEAGYPAEKIYYYRGGMQAWRMLGLTVTQ</sequence>
<reference evidence="4" key="1">
    <citation type="submission" date="2015-09" db="EMBL/GenBank/DDBJ databases">
        <authorList>
            <person name="Rodrigo-Torres Lidia"/>
            <person name="Arahal R.David."/>
        </authorList>
    </citation>
    <scope>NUCLEOTIDE SEQUENCE [LARGE SCALE GENOMIC DNA]</scope>
    <source>
        <strain evidence="4">CECT 7735</strain>
    </source>
</reference>
<evidence type="ECO:0000256" key="1">
    <source>
        <dbReference type="SAM" id="SignalP"/>
    </source>
</evidence>
<dbReference type="AlphaFoldDB" id="A0A0P1I9E0"/>
<evidence type="ECO:0000313" key="4">
    <source>
        <dbReference type="Proteomes" id="UP000051870"/>
    </source>
</evidence>
<dbReference type="Gene3D" id="3.40.250.10">
    <property type="entry name" value="Rhodanese-like domain"/>
    <property type="match status" value="1"/>
</dbReference>
<dbReference type="InterPro" id="IPR001763">
    <property type="entry name" value="Rhodanese-like_dom"/>
</dbReference>
<protein>
    <submittedName>
        <fullName evidence="3">Rhodanese-like domain protein</fullName>
    </submittedName>
</protein>
<dbReference type="PROSITE" id="PS50206">
    <property type="entry name" value="RHODANESE_3"/>
    <property type="match status" value="1"/>
</dbReference>
<dbReference type="Pfam" id="PF00581">
    <property type="entry name" value="Rhodanese"/>
    <property type="match status" value="1"/>
</dbReference>